<dbReference type="AlphaFoldDB" id="A0A6A6YCC2"/>
<name>A0A6A6YCC2_9PEZI</name>
<evidence type="ECO:0000313" key="2">
    <source>
        <dbReference type="Proteomes" id="UP000504636"/>
    </source>
</evidence>
<protein>
    <submittedName>
        <fullName evidence="1 3">Uncharacterized protein</fullName>
    </submittedName>
</protein>
<sequence>MLIQYITYLVQCIVSPPSSLFNGKGLDTTLHKGACLSRRWLSQSGMRCSENRIDCRPLQLGSCERQAIGETSDGLVANYLAVTWSSRHISRSNPRIWRRLFVGIATESYPYYSTRRSIINSQMTALGQALSAEEAFQTITSLRTPTVLRLMMGELGKRG</sequence>
<gene>
    <name evidence="1 3" type="ORF">BDZ99DRAFT_92423</name>
</gene>
<dbReference type="EMBL" id="MU003707">
    <property type="protein sequence ID" value="KAF2806228.1"/>
    <property type="molecule type" value="Genomic_DNA"/>
</dbReference>
<organism evidence="1">
    <name type="scientific">Mytilinidion resinicola</name>
    <dbReference type="NCBI Taxonomy" id="574789"/>
    <lineage>
        <taxon>Eukaryota</taxon>
        <taxon>Fungi</taxon>
        <taxon>Dikarya</taxon>
        <taxon>Ascomycota</taxon>
        <taxon>Pezizomycotina</taxon>
        <taxon>Dothideomycetes</taxon>
        <taxon>Pleosporomycetidae</taxon>
        <taxon>Mytilinidiales</taxon>
        <taxon>Mytilinidiaceae</taxon>
        <taxon>Mytilinidion</taxon>
    </lineage>
</organism>
<evidence type="ECO:0000313" key="3">
    <source>
        <dbReference type="RefSeq" id="XP_033573192.1"/>
    </source>
</evidence>
<reference evidence="1 3" key="1">
    <citation type="journal article" date="2020" name="Stud. Mycol.">
        <title>101 Dothideomycetes genomes: a test case for predicting lifestyles and emergence of pathogens.</title>
        <authorList>
            <person name="Haridas S."/>
            <person name="Albert R."/>
            <person name="Binder M."/>
            <person name="Bloem J."/>
            <person name="Labutti K."/>
            <person name="Salamov A."/>
            <person name="Andreopoulos B."/>
            <person name="Baker S."/>
            <person name="Barry K."/>
            <person name="Bills G."/>
            <person name="Bluhm B."/>
            <person name="Cannon C."/>
            <person name="Castanera R."/>
            <person name="Culley D."/>
            <person name="Daum C."/>
            <person name="Ezra D."/>
            <person name="Gonzalez J."/>
            <person name="Henrissat B."/>
            <person name="Kuo A."/>
            <person name="Liang C."/>
            <person name="Lipzen A."/>
            <person name="Lutzoni F."/>
            <person name="Magnuson J."/>
            <person name="Mondo S."/>
            <person name="Nolan M."/>
            <person name="Ohm R."/>
            <person name="Pangilinan J."/>
            <person name="Park H.-J."/>
            <person name="Ramirez L."/>
            <person name="Alfaro M."/>
            <person name="Sun H."/>
            <person name="Tritt A."/>
            <person name="Yoshinaga Y."/>
            <person name="Zwiers L.-H."/>
            <person name="Turgeon B."/>
            <person name="Goodwin S."/>
            <person name="Spatafora J."/>
            <person name="Crous P."/>
            <person name="Grigoriev I."/>
        </authorList>
    </citation>
    <scope>NUCLEOTIDE SEQUENCE</scope>
    <source>
        <strain evidence="1 3">CBS 304.34</strain>
    </source>
</reference>
<keyword evidence="2" id="KW-1185">Reference proteome</keyword>
<reference evidence="3" key="2">
    <citation type="submission" date="2020-04" db="EMBL/GenBank/DDBJ databases">
        <authorList>
            <consortium name="NCBI Genome Project"/>
        </authorList>
    </citation>
    <scope>NUCLEOTIDE SEQUENCE</scope>
    <source>
        <strain evidence="3">CBS 304.34</strain>
    </source>
</reference>
<reference evidence="3" key="3">
    <citation type="submission" date="2025-04" db="UniProtKB">
        <authorList>
            <consortium name="RefSeq"/>
        </authorList>
    </citation>
    <scope>IDENTIFICATION</scope>
    <source>
        <strain evidence="3">CBS 304.34</strain>
    </source>
</reference>
<dbReference type="GeneID" id="54469924"/>
<accession>A0A6A6YCC2</accession>
<proteinExistence type="predicted"/>
<dbReference type="RefSeq" id="XP_033573192.1">
    <property type="nucleotide sequence ID" value="XM_033729031.1"/>
</dbReference>
<evidence type="ECO:0000313" key="1">
    <source>
        <dbReference type="EMBL" id="KAF2806228.1"/>
    </source>
</evidence>
<dbReference type="Proteomes" id="UP000504636">
    <property type="component" value="Unplaced"/>
</dbReference>